<keyword evidence="3" id="KW-0288">FMN</keyword>
<dbReference type="PANTHER" id="PTHR42747:SF4">
    <property type="entry name" value="BLR1330 PROTEIN"/>
    <property type="match status" value="1"/>
</dbReference>
<keyword evidence="5 6" id="KW-0503">Monooxygenase</keyword>
<name>A0A1M7B2V0_9BRAD</name>
<dbReference type="CDD" id="cd04730">
    <property type="entry name" value="NPD_like"/>
    <property type="match status" value="1"/>
</dbReference>
<dbReference type="Pfam" id="PF03060">
    <property type="entry name" value="NMO"/>
    <property type="match status" value="1"/>
</dbReference>
<evidence type="ECO:0000256" key="1">
    <source>
        <dbReference type="ARBA" id="ARBA00009881"/>
    </source>
</evidence>
<evidence type="ECO:0000256" key="3">
    <source>
        <dbReference type="ARBA" id="ARBA00022643"/>
    </source>
</evidence>
<keyword evidence="2" id="KW-0285">Flavoprotein</keyword>
<dbReference type="RefSeq" id="WP_074823032.1">
    <property type="nucleotide sequence ID" value="NZ_FNTI01000001.1"/>
</dbReference>
<evidence type="ECO:0000256" key="4">
    <source>
        <dbReference type="ARBA" id="ARBA00023002"/>
    </source>
</evidence>
<dbReference type="SUPFAM" id="SSF51412">
    <property type="entry name" value="Inosine monophosphate dehydrogenase (IMPDH)"/>
    <property type="match status" value="1"/>
</dbReference>
<evidence type="ECO:0000313" key="7">
    <source>
        <dbReference type="Proteomes" id="UP000183208"/>
    </source>
</evidence>
<reference evidence="6 7" key="1">
    <citation type="submission" date="2016-10" db="EMBL/GenBank/DDBJ databases">
        <authorList>
            <person name="de Groot N.N."/>
        </authorList>
    </citation>
    <scope>NUCLEOTIDE SEQUENCE [LARGE SCALE GENOMIC DNA]</scope>
    <source>
        <strain evidence="6 7">GAS522</strain>
    </source>
</reference>
<evidence type="ECO:0000313" key="6">
    <source>
        <dbReference type="EMBL" id="SED49676.1"/>
    </source>
</evidence>
<dbReference type="InterPro" id="IPR013785">
    <property type="entry name" value="Aldolase_TIM"/>
</dbReference>
<proteinExistence type="inferred from homology"/>
<accession>A0A1M7B2V0</accession>
<dbReference type="FunFam" id="3.20.20.70:FF:000210">
    <property type="entry name" value="2-nitropropane dioxygenase"/>
    <property type="match status" value="1"/>
</dbReference>
<evidence type="ECO:0000256" key="2">
    <source>
        <dbReference type="ARBA" id="ARBA00022630"/>
    </source>
</evidence>
<gene>
    <name evidence="6" type="ORF">SAMN05444171_4268</name>
</gene>
<dbReference type="Gene3D" id="3.20.20.70">
    <property type="entry name" value="Aldolase class I"/>
    <property type="match status" value="1"/>
</dbReference>
<comment type="similarity">
    <text evidence="1">Belongs to the nitronate monooxygenase family. NMO class I subfamily.</text>
</comment>
<dbReference type="GO" id="GO:0018580">
    <property type="term" value="F:nitronate monooxygenase activity"/>
    <property type="evidence" value="ECO:0007669"/>
    <property type="project" value="InterPro"/>
</dbReference>
<dbReference type="InterPro" id="IPR004136">
    <property type="entry name" value="NMO"/>
</dbReference>
<protein>
    <submittedName>
        <fullName evidence="6">Nitronate monooxygenase</fullName>
    </submittedName>
</protein>
<sequence length="324" mass="34746">MPTIDPLSRFRDRLSLPLIAAPMFLVSGVELVVAACRNGVIGSFPTVNCRSPEQLDEWLSEIESRLRRHSDETGKPAAPVCANLIVHRSNARLEQDLQVLLRHKPEMVITSVGSPAPVLKPLHDAGAIVLADVASIRHAERAVAAGADGLVLLTAGAGGQTGWLNPFVFVRAVRAFFDGPLVLAGGISDGHALRAAQALGCDLAYMGTKFIATRESMADSRYKDMLVASSADDILLTTAFTGLQTNMLRPSIEAAGLDPDDLPARGAIDIGKDIDIGARENRPKRWKDIWSGGHSTSGVTEVLSVDEMIARTVAEYRAADLRLR</sequence>
<dbReference type="EMBL" id="FNTI01000001">
    <property type="protein sequence ID" value="SED49676.1"/>
    <property type="molecule type" value="Genomic_DNA"/>
</dbReference>
<dbReference type="PANTHER" id="PTHR42747">
    <property type="entry name" value="NITRONATE MONOOXYGENASE-RELATED"/>
    <property type="match status" value="1"/>
</dbReference>
<dbReference type="AlphaFoldDB" id="A0A1M7B2V0"/>
<keyword evidence="4" id="KW-0560">Oxidoreductase</keyword>
<dbReference type="Proteomes" id="UP000183208">
    <property type="component" value="Unassembled WGS sequence"/>
</dbReference>
<evidence type="ECO:0000256" key="5">
    <source>
        <dbReference type="ARBA" id="ARBA00023033"/>
    </source>
</evidence>
<organism evidence="6 7">
    <name type="scientific">Bradyrhizobium lablabi</name>
    <dbReference type="NCBI Taxonomy" id="722472"/>
    <lineage>
        <taxon>Bacteria</taxon>
        <taxon>Pseudomonadati</taxon>
        <taxon>Pseudomonadota</taxon>
        <taxon>Alphaproteobacteria</taxon>
        <taxon>Hyphomicrobiales</taxon>
        <taxon>Nitrobacteraceae</taxon>
        <taxon>Bradyrhizobium</taxon>
    </lineage>
</organism>